<evidence type="ECO:0000259" key="15">
    <source>
        <dbReference type="Pfam" id="PF00224"/>
    </source>
</evidence>
<keyword evidence="9" id="KW-0067">ATP-binding</keyword>
<dbReference type="InterPro" id="IPR015793">
    <property type="entry name" value="Pyrv_Knase_brl"/>
</dbReference>
<evidence type="ECO:0000256" key="9">
    <source>
        <dbReference type="ARBA" id="ARBA00022840"/>
    </source>
</evidence>
<evidence type="ECO:0000313" key="17">
    <source>
        <dbReference type="EMBL" id="HCQ40726.1"/>
    </source>
</evidence>
<dbReference type="InterPro" id="IPR036918">
    <property type="entry name" value="Pyrv_Knase_C_sf"/>
</dbReference>
<accession>A0A656PQM8</accession>
<dbReference type="InterPro" id="IPR015795">
    <property type="entry name" value="Pyrv_Knase_C"/>
</dbReference>
<evidence type="ECO:0000256" key="12">
    <source>
        <dbReference type="ARBA" id="ARBA00023317"/>
    </source>
</evidence>
<keyword evidence="7" id="KW-0547">Nucleotide-binding</keyword>
<sequence>MHSGKFTKIIATLGPSSSDEKVIKELITSGVNLFRFNLKHADMAWHVRHIKKVREVSEKLGISTGIIIDIRGPECVVSIPSASEIKLKKNDLLRVCVVNSECSGEKDILLSPDEIPGLIDDGDVLVVDDGKIELRAERSEKGLFLKAAETGVLKTGKGVSFTNKKISVPTINPQEKEVIKELIKMSPDFFALSFVRNHKDVENLSEFLLDNGSKAGIISKIETQEGIDDLDLIVGKSDGIMVARGDLGVEVSLEKITYYQKRIIEKCRASAKPVIVATQMLESMTTNPSPTRAEVSDISNAVRDGTDAVMLSGETAIGKYPVESVRFMHKIVSFNEKALRVPAALEFSEDRTFSIVKAAVDIIKSDNGRSLSKILVATETGKTARIFSSFRPEIPIIALTQNLDTLKKLGLSYGVLPNMIDFPEHGLVDVTEIAHILLKRGILSKGENIIVVHGKRWQDPGNTNSLYIFNVN</sequence>
<evidence type="ECO:0000256" key="8">
    <source>
        <dbReference type="ARBA" id="ARBA00022777"/>
    </source>
</evidence>
<reference evidence="17 18" key="1">
    <citation type="journal article" date="2018" name="Nat. Biotechnol.">
        <title>A standardized bacterial taxonomy based on genome phylogeny substantially revises the tree of life.</title>
        <authorList>
            <person name="Parks D.H."/>
            <person name="Chuvochina M."/>
            <person name="Waite D.W."/>
            <person name="Rinke C."/>
            <person name="Skarshewski A."/>
            <person name="Chaumeil P.A."/>
            <person name="Hugenholtz P."/>
        </authorList>
    </citation>
    <scope>NUCLEOTIDE SEQUENCE [LARGE SCALE GENOMIC DNA]</scope>
    <source>
        <strain evidence="17">UBA12021</strain>
    </source>
</reference>
<evidence type="ECO:0000256" key="4">
    <source>
        <dbReference type="ARBA" id="ARBA00012142"/>
    </source>
</evidence>
<evidence type="ECO:0000256" key="14">
    <source>
        <dbReference type="RuleBase" id="RU000504"/>
    </source>
</evidence>
<dbReference type="GO" id="GO:0005524">
    <property type="term" value="F:ATP binding"/>
    <property type="evidence" value="ECO:0007669"/>
    <property type="project" value="UniProtKB-KW"/>
</dbReference>
<comment type="pathway">
    <text evidence="2 14">Carbohydrate degradation; glycolysis; pyruvate from D-glyceraldehyde 3-phosphate: step 5/5.</text>
</comment>
<dbReference type="GO" id="GO:0004743">
    <property type="term" value="F:pyruvate kinase activity"/>
    <property type="evidence" value="ECO:0007669"/>
    <property type="project" value="UniProtKB-UniRule"/>
</dbReference>
<keyword evidence="6" id="KW-0479">Metal-binding</keyword>
<proteinExistence type="inferred from homology"/>
<dbReference type="PRINTS" id="PR01050">
    <property type="entry name" value="PYRUVTKNASE"/>
</dbReference>
<dbReference type="PROSITE" id="PS00110">
    <property type="entry name" value="PYRUVATE_KINASE"/>
    <property type="match status" value="1"/>
</dbReference>
<dbReference type="InterPro" id="IPR040442">
    <property type="entry name" value="Pyrv_kinase-like_dom_sf"/>
</dbReference>
<evidence type="ECO:0000256" key="5">
    <source>
        <dbReference type="ARBA" id="ARBA00022679"/>
    </source>
</evidence>
<keyword evidence="12 17" id="KW-0670">Pyruvate</keyword>
<dbReference type="NCBIfam" id="NF004491">
    <property type="entry name" value="PRK05826.1"/>
    <property type="match status" value="1"/>
</dbReference>
<dbReference type="Gene3D" id="3.20.20.60">
    <property type="entry name" value="Phosphoenolpyruvate-binding domains"/>
    <property type="match status" value="1"/>
</dbReference>
<evidence type="ECO:0000256" key="1">
    <source>
        <dbReference type="ARBA" id="ARBA00001958"/>
    </source>
</evidence>
<comment type="similarity">
    <text evidence="3 14">Belongs to the pyruvate kinase family.</text>
</comment>
<dbReference type="InterPro" id="IPR001697">
    <property type="entry name" value="Pyr_Knase"/>
</dbReference>
<dbReference type="UniPathway" id="UPA00109">
    <property type="reaction ID" value="UER00188"/>
</dbReference>
<organism evidence="17 18">
    <name type="scientific">candidate division WWE3 bacterium</name>
    <dbReference type="NCBI Taxonomy" id="2053526"/>
    <lineage>
        <taxon>Bacteria</taxon>
        <taxon>Katanobacteria</taxon>
    </lineage>
</organism>
<dbReference type="InterPro" id="IPR011037">
    <property type="entry name" value="Pyrv_Knase-like_insert_dom_sf"/>
</dbReference>
<name>A0A656PQM8_UNCKA</name>
<dbReference type="GO" id="GO:0016301">
    <property type="term" value="F:kinase activity"/>
    <property type="evidence" value="ECO:0007669"/>
    <property type="project" value="UniProtKB-KW"/>
</dbReference>
<dbReference type="PANTHER" id="PTHR11817">
    <property type="entry name" value="PYRUVATE KINASE"/>
    <property type="match status" value="1"/>
</dbReference>
<dbReference type="GO" id="GO:0000287">
    <property type="term" value="F:magnesium ion binding"/>
    <property type="evidence" value="ECO:0007669"/>
    <property type="project" value="UniProtKB-UniRule"/>
</dbReference>
<evidence type="ECO:0000256" key="11">
    <source>
        <dbReference type="ARBA" id="ARBA00023152"/>
    </source>
</evidence>
<evidence type="ECO:0000256" key="6">
    <source>
        <dbReference type="ARBA" id="ARBA00022723"/>
    </source>
</evidence>
<evidence type="ECO:0000256" key="3">
    <source>
        <dbReference type="ARBA" id="ARBA00008663"/>
    </source>
</evidence>
<keyword evidence="8 14" id="KW-0418">Kinase</keyword>
<dbReference type="SUPFAM" id="SSF51621">
    <property type="entry name" value="Phosphoenolpyruvate/pyruvate domain"/>
    <property type="match status" value="1"/>
</dbReference>
<feature type="domain" description="Pyruvate kinase C-terminal" evidence="16">
    <location>
        <begin position="356"/>
        <end position="468"/>
    </location>
</feature>
<dbReference type="NCBIfam" id="TIGR01064">
    <property type="entry name" value="pyruv_kin"/>
    <property type="match status" value="1"/>
</dbReference>
<evidence type="ECO:0000256" key="13">
    <source>
        <dbReference type="NCBIfam" id="TIGR01064"/>
    </source>
</evidence>
<dbReference type="InterPro" id="IPR015806">
    <property type="entry name" value="Pyrv_Knase_insert_dom_sf"/>
</dbReference>
<gene>
    <name evidence="17" type="primary">pyk</name>
    <name evidence="17" type="ORF">DIU24_03400</name>
</gene>
<dbReference type="Proteomes" id="UP000262056">
    <property type="component" value="Unassembled WGS sequence"/>
</dbReference>
<dbReference type="GO" id="GO:0030955">
    <property type="term" value="F:potassium ion binding"/>
    <property type="evidence" value="ECO:0007669"/>
    <property type="project" value="UniProtKB-UniRule"/>
</dbReference>
<evidence type="ECO:0000259" key="16">
    <source>
        <dbReference type="Pfam" id="PF02887"/>
    </source>
</evidence>
<dbReference type="Gene3D" id="2.40.33.10">
    <property type="entry name" value="PK beta-barrel domain-like"/>
    <property type="match status" value="1"/>
</dbReference>
<dbReference type="EMBL" id="DQFB01000004">
    <property type="protein sequence ID" value="HCQ40726.1"/>
    <property type="molecule type" value="Genomic_DNA"/>
</dbReference>
<evidence type="ECO:0000256" key="2">
    <source>
        <dbReference type="ARBA" id="ARBA00004997"/>
    </source>
</evidence>
<dbReference type="SUPFAM" id="SSF52935">
    <property type="entry name" value="PK C-terminal domain-like"/>
    <property type="match status" value="1"/>
</dbReference>
<evidence type="ECO:0000256" key="10">
    <source>
        <dbReference type="ARBA" id="ARBA00022842"/>
    </source>
</evidence>
<dbReference type="Gene3D" id="3.40.1380.20">
    <property type="entry name" value="Pyruvate kinase, C-terminal domain"/>
    <property type="match status" value="1"/>
</dbReference>
<evidence type="ECO:0000256" key="7">
    <source>
        <dbReference type="ARBA" id="ARBA00022741"/>
    </source>
</evidence>
<dbReference type="Pfam" id="PF00224">
    <property type="entry name" value="PK"/>
    <property type="match status" value="1"/>
</dbReference>
<keyword evidence="11 14" id="KW-0324">Glycolysis</keyword>
<comment type="cofactor">
    <cofactor evidence="1">
        <name>K(+)</name>
        <dbReference type="ChEBI" id="CHEBI:29103"/>
    </cofactor>
</comment>
<protein>
    <recommendedName>
        <fullName evidence="4 13">Pyruvate kinase</fullName>
        <ecNumber evidence="4 13">2.7.1.40</ecNumber>
    </recommendedName>
</protein>
<keyword evidence="10 14" id="KW-0460">Magnesium</keyword>
<keyword evidence="5 14" id="KW-0808">Transferase</keyword>
<dbReference type="InterPro" id="IPR018209">
    <property type="entry name" value="Pyrv_Knase_AS"/>
</dbReference>
<dbReference type="InterPro" id="IPR015813">
    <property type="entry name" value="Pyrv/PenolPyrv_kinase-like_dom"/>
</dbReference>
<dbReference type="SUPFAM" id="SSF50800">
    <property type="entry name" value="PK beta-barrel domain-like"/>
    <property type="match status" value="1"/>
</dbReference>
<comment type="caution">
    <text evidence="17">The sequence shown here is derived from an EMBL/GenBank/DDBJ whole genome shotgun (WGS) entry which is preliminary data.</text>
</comment>
<dbReference type="Pfam" id="PF02887">
    <property type="entry name" value="PK_C"/>
    <property type="match status" value="1"/>
</dbReference>
<feature type="domain" description="Pyruvate kinase barrel" evidence="15">
    <location>
        <begin position="6"/>
        <end position="325"/>
    </location>
</feature>
<dbReference type="EC" id="2.7.1.40" evidence="4 13"/>
<evidence type="ECO:0000313" key="18">
    <source>
        <dbReference type="Proteomes" id="UP000262056"/>
    </source>
</evidence>
<comment type="catalytic activity">
    <reaction evidence="14">
        <text>pyruvate + ATP = phosphoenolpyruvate + ADP + H(+)</text>
        <dbReference type="Rhea" id="RHEA:18157"/>
        <dbReference type="ChEBI" id="CHEBI:15361"/>
        <dbReference type="ChEBI" id="CHEBI:15378"/>
        <dbReference type="ChEBI" id="CHEBI:30616"/>
        <dbReference type="ChEBI" id="CHEBI:58702"/>
        <dbReference type="ChEBI" id="CHEBI:456216"/>
        <dbReference type="EC" id="2.7.1.40"/>
    </reaction>
</comment>
<dbReference type="AlphaFoldDB" id="A0A656PQM8"/>